<gene>
    <name evidence="7" type="ORF">OIDMADRAFT_56215</name>
</gene>
<dbReference type="Pfam" id="PF04062">
    <property type="entry name" value="P21-Arc"/>
    <property type="match status" value="1"/>
</dbReference>
<dbReference type="GO" id="GO:0051654">
    <property type="term" value="P:establishment of mitochondrion localization"/>
    <property type="evidence" value="ECO:0007669"/>
    <property type="project" value="EnsemblFungi"/>
</dbReference>
<evidence type="ECO:0000313" key="7">
    <source>
        <dbReference type="EMBL" id="KIM99040.1"/>
    </source>
</evidence>
<dbReference type="PANTHER" id="PTHR12391">
    <property type="entry name" value="ARP2/3 COMPLEX 21 KD SUBUNIT"/>
    <property type="match status" value="1"/>
</dbReference>
<dbReference type="PIRSF" id="PIRSF016315">
    <property type="entry name" value="ARP2/3_P21-Arc"/>
    <property type="match status" value="1"/>
</dbReference>
<dbReference type="HOGENOM" id="CLU_094365_1_0_1"/>
<dbReference type="OrthoDB" id="200404at2759"/>
<dbReference type="Gene3D" id="1.10.1760.10">
    <property type="entry name" value="Actin-related protein 2/3 complex subunit 3"/>
    <property type="match status" value="1"/>
</dbReference>
<evidence type="ECO:0000256" key="6">
    <source>
        <dbReference type="PIRNR" id="PIRNR016315"/>
    </source>
</evidence>
<comment type="similarity">
    <text evidence="2 6">Belongs to the ARPC3 family.</text>
</comment>
<keyword evidence="5 6" id="KW-0206">Cytoskeleton</keyword>
<evidence type="ECO:0000256" key="3">
    <source>
        <dbReference type="ARBA" id="ARBA00022490"/>
    </source>
</evidence>
<dbReference type="InterPro" id="IPR036753">
    <property type="entry name" value="ARPC3_sf"/>
</dbReference>
<dbReference type="FunFam" id="1.10.1760.10:FF:000002">
    <property type="entry name" value="Actin-related protein 2/3 complex subunit 3"/>
    <property type="match status" value="1"/>
</dbReference>
<protein>
    <recommendedName>
        <fullName evidence="6">Actin-related protein 2/3 complex subunit 3</fullName>
    </recommendedName>
</protein>
<keyword evidence="8" id="KW-1185">Reference proteome</keyword>
<accession>A0A0C3GSK7</accession>
<dbReference type="InParanoid" id="A0A0C3GSK7"/>
<evidence type="ECO:0000256" key="2">
    <source>
        <dbReference type="ARBA" id="ARBA00010856"/>
    </source>
</evidence>
<comment type="subcellular location">
    <subcellularLocation>
        <location evidence="1 6">Cytoplasm</location>
        <location evidence="1 6">Cytoskeleton</location>
    </subcellularLocation>
</comment>
<evidence type="ECO:0000256" key="5">
    <source>
        <dbReference type="ARBA" id="ARBA00023212"/>
    </source>
</evidence>
<proteinExistence type="inferred from homology"/>
<dbReference type="GO" id="GO:0006897">
    <property type="term" value="P:endocytosis"/>
    <property type="evidence" value="ECO:0007669"/>
    <property type="project" value="EnsemblFungi"/>
</dbReference>
<dbReference type="GO" id="GO:0051015">
    <property type="term" value="F:actin filament binding"/>
    <property type="evidence" value="ECO:0007669"/>
    <property type="project" value="EnsemblFungi"/>
</dbReference>
<keyword evidence="4 6" id="KW-0009">Actin-binding</keyword>
<dbReference type="Proteomes" id="UP000054321">
    <property type="component" value="Unassembled WGS sequence"/>
</dbReference>
<comment type="function">
    <text evidence="6">Functions as component of the Arp2/3 complex which is involved in regulation of actin polymerization and together with an activating nucleation-promoting factor (NPF) mediates the formation of branched actin networks.</text>
</comment>
<dbReference type="SUPFAM" id="SSF69060">
    <property type="entry name" value="Arp2/3 complex 21 kDa subunit ARPC3"/>
    <property type="match status" value="1"/>
</dbReference>
<dbReference type="GO" id="GO:0005885">
    <property type="term" value="C:Arp2/3 protein complex"/>
    <property type="evidence" value="ECO:0007669"/>
    <property type="project" value="UniProtKB-UniRule"/>
</dbReference>
<reference evidence="8" key="2">
    <citation type="submission" date="2015-01" db="EMBL/GenBank/DDBJ databases">
        <title>Evolutionary Origins and Diversification of the Mycorrhizal Mutualists.</title>
        <authorList>
            <consortium name="DOE Joint Genome Institute"/>
            <consortium name="Mycorrhizal Genomics Consortium"/>
            <person name="Kohler A."/>
            <person name="Kuo A."/>
            <person name="Nagy L.G."/>
            <person name="Floudas D."/>
            <person name="Copeland A."/>
            <person name="Barry K.W."/>
            <person name="Cichocki N."/>
            <person name="Veneault-Fourrey C."/>
            <person name="LaButti K."/>
            <person name="Lindquist E.A."/>
            <person name="Lipzen A."/>
            <person name="Lundell T."/>
            <person name="Morin E."/>
            <person name="Murat C."/>
            <person name="Riley R."/>
            <person name="Ohm R."/>
            <person name="Sun H."/>
            <person name="Tunlid A."/>
            <person name="Henrissat B."/>
            <person name="Grigoriev I.V."/>
            <person name="Hibbett D.S."/>
            <person name="Martin F."/>
        </authorList>
    </citation>
    <scope>NUCLEOTIDE SEQUENCE [LARGE SCALE GENOMIC DNA]</scope>
    <source>
        <strain evidence="8">Zn</strain>
    </source>
</reference>
<dbReference type="GO" id="GO:0030833">
    <property type="term" value="P:regulation of actin filament polymerization"/>
    <property type="evidence" value="ECO:0007669"/>
    <property type="project" value="InterPro"/>
</dbReference>
<dbReference type="AlphaFoldDB" id="A0A0C3GSK7"/>
<dbReference type="GO" id="GO:0007163">
    <property type="term" value="P:establishment or maintenance of cell polarity"/>
    <property type="evidence" value="ECO:0007669"/>
    <property type="project" value="EnsemblFungi"/>
</dbReference>
<dbReference type="FunCoup" id="A0A0C3GSK7">
    <property type="interactions" value="985"/>
</dbReference>
<name>A0A0C3GSK7_OIDMZ</name>
<organism evidence="7 8">
    <name type="scientific">Oidiodendron maius (strain Zn)</name>
    <dbReference type="NCBI Taxonomy" id="913774"/>
    <lineage>
        <taxon>Eukaryota</taxon>
        <taxon>Fungi</taxon>
        <taxon>Dikarya</taxon>
        <taxon>Ascomycota</taxon>
        <taxon>Pezizomycotina</taxon>
        <taxon>Leotiomycetes</taxon>
        <taxon>Leotiomycetes incertae sedis</taxon>
        <taxon>Myxotrichaceae</taxon>
        <taxon>Oidiodendron</taxon>
    </lineage>
</organism>
<comment type="subunit">
    <text evidence="6">Component of the Arp2/3 complex.</text>
</comment>
<dbReference type="EMBL" id="KN832879">
    <property type="protein sequence ID" value="KIM99040.1"/>
    <property type="molecule type" value="Genomic_DNA"/>
</dbReference>
<sequence length="194" mass="21895">MPAYNSIFNDESSPQLIGNFPLLPLRTKVRGPAYTLPQDPSLAVYLSPDPDSESYDALDEVLSLFRANTFFRNFEIQGPADRLLIYGILWISECLGKIKPQMSARDAQKEVQSIALDSNFSIPGDPGFPLNQMFNPPASRQEAETLRQYLMQVRQELASRLLARVFEDGSGGQSDRPSKWWLSFAKRKFMGKSL</sequence>
<dbReference type="GO" id="GO:0005739">
    <property type="term" value="C:mitochondrion"/>
    <property type="evidence" value="ECO:0007669"/>
    <property type="project" value="EnsemblFungi"/>
</dbReference>
<reference evidence="7 8" key="1">
    <citation type="submission" date="2014-04" db="EMBL/GenBank/DDBJ databases">
        <authorList>
            <consortium name="DOE Joint Genome Institute"/>
            <person name="Kuo A."/>
            <person name="Martino E."/>
            <person name="Perotto S."/>
            <person name="Kohler A."/>
            <person name="Nagy L.G."/>
            <person name="Floudas D."/>
            <person name="Copeland A."/>
            <person name="Barry K.W."/>
            <person name="Cichocki N."/>
            <person name="Veneault-Fourrey C."/>
            <person name="LaButti K."/>
            <person name="Lindquist E.A."/>
            <person name="Lipzen A."/>
            <person name="Lundell T."/>
            <person name="Morin E."/>
            <person name="Murat C."/>
            <person name="Sun H."/>
            <person name="Tunlid A."/>
            <person name="Henrissat B."/>
            <person name="Grigoriev I.V."/>
            <person name="Hibbett D.S."/>
            <person name="Martin F."/>
            <person name="Nordberg H.P."/>
            <person name="Cantor M.N."/>
            <person name="Hua S.X."/>
        </authorList>
    </citation>
    <scope>NUCLEOTIDE SEQUENCE [LARGE SCALE GENOMIC DNA]</scope>
    <source>
        <strain evidence="7 8">Zn</strain>
    </source>
</reference>
<keyword evidence="3 6" id="KW-0963">Cytoplasm</keyword>
<evidence type="ECO:0000256" key="1">
    <source>
        <dbReference type="ARBA" id="ARBA00004245"/>
    </source>
</evidence>
<dbReference type="GO" id="GO:0030479">
    <property type="term" value="C:actin cortical patch"/>
    <property type="evidence" value="ECO:0007669"/>
    <property type="project" value="EnsemblFungi"/>
</dbReference>
<evidence type="ECO:0000313" key="8">
    <source>
        <dbReference type="Proteomes" id="UP000054321"/>
    </source>
</evidence>
<dbReference type="InterPro" id="IPR007204">
    <property type="entry name" value="ARPC3"/>
</dbReference>
<dbReference type="STRING" id="913774.A0A0C3GSK7"/>
<dbReference type="GO" id="GO:0044396">
    <property type="term" value="P:actin cortical patch organization"/>
    <property type="evidence" value="ECO:0007669"/>
    <property type="project" value="EnsemblFungi"/>
</dbReference>
<dbReference type="GO" id="GO:0034314">
    <property type="term" value="P:Arp2/3 complex-mediated actin nucleation"/>
    <property type="evidence" value="ECO:0007669"/>
    <property type="project" value="UniProtKB-UniRule"/>
</dbReference>
<evidence type="ECO:0000256" key="4">
    <source>
        <dbReference type="ARBA" id="ARBA00023203"/>
    </source>
</evidence>